<feature type="signal peptide" evidence="1">
    <location>
        <begin position="1"/>
        <end position="19"/>
    </location>
</feature>
<feature type="chain" id="PRO_5025630786" description="DUF4431 domain-containing protein" evidence="1">
    <location>
        <begin position="20"/>
        <end position="127"/>
    </location>
</feature>
<dbReference type="AlphaFoldDB" id="A0A679JKA3"/>
<gene>
    <name evidence="3" type="ORF">VVAX_04429</name>
</gene>
<proteinExistence type="predicted"/>
<keyword evidence="1" id="KW-0732">Signal</keyword>
<feature type="domain" description="DUF4431" evidence="2">
    <location>
        <begin position="78"/>
        <end position="122"/>
    </location>
</feature>
<organism evidence="3">
    <name type="scientific">Variovorax paradoxus</name>
    <dbReference type="NCBI Taxonomy" id="34073"/>
    <lineage>
        <taxon>Bacteria</taxon>
        <taxon>Pseudomonadati</taxon>
        <taxon>Pseudomonadota</taxon>
        <taxon>Betaproteobacteria</taxon>
        <taxon>Burkholderiales</taxon>
        <taxon>Comamonadaceae</taxon>
        <taxon>Variovorax</taxon>
    </lineage>
</organism>
<evidence type="ECO:0000313" key="3">
    <source>
        <dbReference type="EMBL" id="CAA2107825.1"/>
    </source>
</evidence>
<dbReference type="Pfam" id="PF14485">
    <property type="entry name" value="DUF4431"/>
    <property type="match status" value="1"/>
</dbReference>
<dbReference type="InterPro" id="IPR027826">
    <property type="entry name" value="DUF4431"/>
</dbReference>
<reference evidence="3" key="1">
    <citation type="submission" date="2019-12" db="EMBL/GenBank/DDBJ databases">
        <authorList>
            <person name="Cremers G."/>
        </authorList>
    </citation>
    <scope>NUCLEOTIDE SEQUENCE</scope>
    <source>
        <strain evidence="3">Vvax</strain>
    </source>
</reference>
<sequence>MNHLLATLALTLFASVASAKTLPYDPAVVTLQGTLLSGNGMTPDGKKLKFPAIRLAEPISVPEDEPRDWSAEKDVVLLHMALDEKNMAAFKRLKGKPVKVTGKLFHSDNGNHQTNVLIFPVSITPVR</sequence>
<dbReference type="EMBL" id="LR743507">
    <property type="protein sequence ID" value="CAA2107825.1"/>
    <property type="molecule type" value="Genomic_DNA"/>
</dbReference>
<evidence type="ECO:0000256" key="1">
    <source>
        <dbReference type="SAM" id="SignalP"/>
    </source>
</evidence>
<protein>
    <recommendedName>
        <fullName evidence="2">DUF4431 domain-containing protein</fullName>
    </recommendedName>
</protein>
<accession>A0A679JKA3</accession>
<name>A0A679JKA3_VARPD</name>
<evidence type="ECO:0000259" key="2">
    <source>
        <dbReference type="Pfam" id="PF14485"/>
    </source>
</evidence>
<dbReference type="RefSeq" id="WP_339091968.1">
    <property type="nucleotide sequence ID" value="NZ_LR743507.1"/>
</dbReference>